<evidence type="ECO:0000256" key="3">
    <source>
        <dbReference type="ARBA" id="ARBA00022723"/>
    </source>
</evidence>
<dbReference type="PIRSF" id="PIRSF006809">
    <property type="entry name" value="GTP-binding_hflX_prd"/>
    <property type="match status" value="1"/>
</dbReference>
<dbReference type="FunFam" id="3.40.50.11060:FF:000001">
    <property type="entry name" value="GTPase HflX"/>
    <property type="match status" value="1"/>
</dbReference>
<dbReference type="AlphaFoldDB" id="A0A381TI47"/>
<dbReference type="SUPFAM" id="SSF52540">
    <property type="entry name" value="P-loop containing nucleoside triphosphate hydrolases"/>
    <property type="match status" value="1"/>
</dbReference>
<keyword evidence="5" id="KW-0460">Magnesium</keyword>
<evidence type="ECO:0000256" key="4">
    <source>
        <dbReference type="ARBA" id="ARBA00022741"/>
    </source>
</evidence>
<keyword evidence="6" id="KW-0342">GTP-binding</keyword>
<feature type="domain" description="Hflx-type G" evidence="7">
    <location>
        <begin position="202"/>
        <end position="368"/>
    </location>
</feature>
<dbReference type="InterPro" id="IPR042108">
    <property type="entry name" value="GTPase_HflX_N_sf"/>
</dbReference>
<dbReference type="InterPro" id="IPR025121">
    <property type="entry name" value="GTPase_HflX_N"/>
</dbReference>
<dbReference type="InterPro" id="IPR032305">
    <property type="entry name" value="GTP-bd_M"/>
</dbReference>
<comment type="subcellular location">
    <subcellularLocation>
        <location evidence="1">Cytoplasm</location>
    </subcellularLocation>
</comment>
<dbReference type="PANTHER" id="PTHR10229">
    <property type="entry name" value="GTP-BINDING PROTEIN HFLX"/>
    <property type="match status" value="1"/>
</dbReference>
<dbReference type="InterPro" id="IPR006073">
    <property type="entry name" value="GTP-bd"/>
</dbReference>
<keyword evidence="2" id="KW-0963">Cytoplasm</keyword>
<proteinExistence type="inferred from homology"/>
<evidence type="ECO:0000256" key="5">
    <source>
        <dbReference type="ARBA" id="ARBA00022842"/>
    </source>
</evidence>
<gene>
    <name evidence="8" type="ORF">METZ01_LOCUS68584</name>
</gene>
<name>A0A381TI47_9ZZZZ</name>
<protein>
    <recommendedName>
        <fullName evidence="7">Hflx-type G domain-containing protein</fullName>
    </recommendedName>
</protein>
<dbReference type="NCBIfam" id="TIGR03156">
    <property type="entry name" value="GTP_HflX"/>
    <property type="match status" value="1"/>
</dbReference>
<dbReference type="PANTHER" id="PTHR10229:SF0">
    <property type="entry name" value="GTP-BINDING PROTEIN 6-RELATED"/>
    <property type="match status" value="1"/>
</dbReference>
<dbReference type="Gene3D" id="6.10.250.2860">
    <property type="match status" value="1"/>
</dbReference>
<dbReference type="Pfam" id="PF13167">
    <property type="entry name" value="GTP-bdg_N"/>
    <property type="match status" value="1"/>
</dbReference>
<accession>A0A381TI47</accession>
<organism evidence="8">
    <name type="scientific">marine metagenome</name>
    <dbReference type="NCBI Taxonomy" id="408172"/>
    <lineage>
        <taxon>unclassified sequences</taxon>
        <taxon>metagenomes</taxon>
        <taxon>ecological metagenomes</taxon>
    </lineage>
</organism>
<evidence type="ECO:0000256" key="1">
    <source>
        <dbReference type="ARBA" id="ARBA00004496"/>
    </source>
</evidence>
<dbReference type="GO" id="GO:0005737">
    <property type="term" value="C:cytoplasm"/>
    <property type="evidence" value="ECO:0007669"/>
    <property type="project" value="UniProtKB-SubCell"/>
</dbReference>
<dbReference type="GO" id="GO:0046872">
    <property type="term" value="F:metal ion binding"/>
    <property type="evidence" value="ECO:0007669"/>
    <property type="project" value="UniProtKB-KW"/>
</dbReference>
<keyword evidence="3" id="KW-0479">Metal-binding</keyword>
<dbReference type="Pfam" id="PF16360">
    <property type="entry name" value="GTP-bdg_M"/>
    <property type="match status" value="1"/>
</dbReference>
<dbReference type="Gene3D" id="3.40.50.11060">
    <property type="entry name" value="GTPase HflX, N-terminal domain"/>
    <property type="match status" value="1"/>
</dbReference>
<dbReference type="InterPro" id="IPR027417">
    <property type="entry name" value="P-loop_NTPase"/>
</dbReference>
<dbReference type="InterPro" id="IPR030394">
    <property type="entry name" value="G_HFLX_dom"/>
</dbReference>
<dbReference type="Pfam" id="PF01926">
    <property type="entry name" value="MMR_HSR1"/>
    <property type="match status" value="1"/>
</dbReference>
<dbReference type="CDD" id="cd01878">
    <property type="entry name" value="HflX"/>
    <property type="match status" value="1"/>
</dbReference>
<dbReference type="Gene3D" id="3.40.50.300">
    <property type="entry name" value="P-loop containing nucleotide triphosphate hydrolases"/>
    <property type="match status" value="1"/>
</dbReference>
<dbReference type="GO" id="GO:0005525">
    <property type="term" value="F:GTP binding"/>
    <property type="evidence" value="ECO:0007669"/>
    <property type="project" value="UniProtKB-KW"/>
</dbReference>
<evidence type="ECO:0000313" key="8">
    <source>
        <dbReference type="EMBL" id="SVA15730.1"/>
    </source>
</evidence>
<sequence>MDRTEIRKSENAFLVGVSHGDQTTEVVKEHLSELKMLAETAGAKVVGQITQKLRKINPQYFIGKGKALQIIEQAKILNVKLIIFDDELNPGQVKNFLRLAKNIKIIDRNGLILDIFRKHAQTREAKTQVELAQLEYILPRLTRQWSHLERQMGGIGTLAGMGESQIEVDRRLIRQRISKLKKNLTYIEKERQTQSKRRKDEYRVALVGYTNAGKSTLMRALSGEDVLIQDQLFATLDTTIRKVQLDKYHSILLSDTVGFIRKLPHDLVASFRSTLLEVLESNLILVVLDAASDQVSEHLKTIGEVLKELGAERYEALTVLNKIDLISENGKMNYLKRKYPDAIMVSAKDQLRLDRLIAEMIKSMNAGYETVEITFSYEQGKELAKAQENVEVLERHYQNDSIRLKIKGRRNRVKQIINQYQ</sequence>
<dbReference type="InterPro" id="IPR016496">
    <property type="entry name" value="GTPase_HflX"/>
</dbReference>
<evidence type="ECO:0000259" key="7">
    <source>
        <dbReference type="PROSITE" id="PS51705"/>
    </source>
</evidence>
<dbReference type="EMBL" id="UINC01004628">
    <property type="protein sequence ID" value="SVA15730.1"/>
    <property type="molecule type" value="Genomic_DNA"/>
</dbReference>
<dbReference type="PRINTS" id="PR00326">
    <property type="entry name" value="GTP1OBG"/>
</dbReference>
<dbReference type="HAMAP" id="MF_00900">
    <property type="entry name" value="GTPase_HflX"/>
    <property type="match status" value="1"/>
</dbReference>
<reference evidence="8" key="1">
    <citation type="submission" date="2018-05" db="EMBL/GenBank/DDBJ databases">
        <authorList>
            <person name="Lanie J.A."/>
            <person name="Ng W.-L."/>
            <person name="Kazmierczak K.M."/>
            <person name="Andrzejewski T.M."/>
            <person name="Davidsen T.M."/>
            <person name="Wayne K.J."/>
            <person name="Tettelin H."/>
            <person name="Glass J.I."/>
            <person name="Rusch D."/>
            <person name="Podicherti R."/>
            <person name="Tsui H.-C.T."/>
            <person name="Winkler M.E."/>
        </authorList>
    </citation>
    <scope>NUCLEOTIDE SEQUENCE</scope>
</reference>
<keyword evidence="4" id="KW-0547">Nucleotide-binding</keyword>
<dbReference type="GO" id="GO:0043022">
    <property type="term" value="F:ribosome binding"/>
    <property type="evidence" value="ECO:0007669"/>
    <property type="project" value="TreeGrafter"/>
</dbReference>
<evidence type="ECO:0000256" key="2">
    <source>
        <dbReference type="ARBA" id="ARBA00022490"/>
    </source>
</evidence>
<evidence type="ECO:0000256" key="6">
    <source>
        <dbReference type="ARBA" id="ARBA00023134"/>
    </source>
</evidence>
<dbReference type="PROSITE" id="PS51705">
    <property type="entry name" value="G_HFLX"/>
    <property type="match status" value="1"/>
</dbReference>